<comment type="caution">
    <text evidence="1">The sequence shown here is derived from an EMBL/GenBank/DDBJ whole genome shotgun (WGS) entry which is preliminary data.</text>
</comment>
<dbReference type="Proteomes" id="UP000735302">
    <property type="component" value="Unassembled WGS sequence"/>
</dbReference>
<protein>
    <submittedName>
        <fullName evidence="1">Uncharacterized protein</fullName>
    </submittedName>
</protein>
<accession>A0AAV4CWH1</accession>
<evidence type="ECO:0000313" key="2">
    <source>
        <dbReference type="Proteomes" id="UP000735302"/>
    </source>
</evidence>
<gene>
    <name evidence="1" type="ORF">PoB_006264500</name>
</gene>
<proteinExistence type="predicted"/>
<reference evidence="1 2" key="1">
    <citation type="journal article" date="2021" name="Elife">
        <title>Chloroplast acquisition without the gene transfer in kleptoplastic sea slugs, Plakobranchus ocellatus.</title>
        <authorList>
            <person name="Maeda T."/>
            <person name="Takahashi S."/>
            <person name="Yoshida T."/>
            <person name="Shimamura S."/>
            <person name="Takaki Y."/>
            <person name="Nagai Y."/>
            <person name="Toyoda A."/>
            <person name="Suzuki Y."/>
            <person name="Arimoto A."/>
            <person name="Ishii H."/>
            <person name="Satoh N."/>
            <person name="Nishiyama T."/>
            <person name="Hasebe M."/>
            <person name="Maruyama T."/>
            <person name="Minagawa J."/>
            <person name="Obokata J."/>
            <person name="Shigenobu S."/>
        </authorList>
    </citation>
    <scope>NUCLEOTIDE SEQUENCE [LARGE SCALE GENOMIC DNA]</scope>
</reference>
<keyword evidence="2" id="KW-1185">Reference proteome</keyword>
<name>A0AAV4CWH1_9GAST</name>
<dbReference type="AlphaFoldDB" id="A0AAV4CWH1"/>
<organism evidence="1 2">
    <name type="scientific">Plakobranchus ocellatus</name>
    <dbReference type="NCBI Taxonomy" id="259542"/>
    <lineage>
        <taxon>Eukaryota</taxon>
        <taxon>Metazoa</taxon>
        <taxon>Spiralia</taxon>
        <taxon>Lophotrochozoa</taxon>
        <taxon>Mollusca</taxon>
        <taxon>Gastropoda</taxon>
        <taxon>Heterobranchia</taxon>
        <taxon>Euthyneura</taxon>
        <taxon>Panpulmonata</taxon>
        <taxon>Sacoglossa</taxon>
        <taxon>Placobranchoidea</taxon>
        <taxon>Plakobranchidae</taxon>
        <taxon>Plakobranchus</taxon>
    </lineage>
</organism>
<evidence type="ECO:0000313" key="1">
    <source>
        <dbReference type="EMBL" id="GFO36140.1"/>
    </source>
</evidence>
<dbReference type="EMBL" id="BLXT01007044">
    <property type="protein sequence ID" value="GFO36140.1"/>
    <property type="molecule type" value="Genomic_DNA"/>
</dbReference>
<sequence>MHVARWSQGLRSSPIHAGEARWYLNTQQKVHSSLRARLLSTVPSMPPGVIRYQQSIPMLCWRRLLFCSSTDGATCLSSHCCDVVTVSHKLGSIPAFLRALAQWITRQL</sequence>